<gene>
    <name evidence="2" type="ORF">DMB68_06725</name>
</gene>
<evidence type="ECO:0000259" key="1">
    <source>
        <dbReference type="PROSITE" id="PS51118"/>
    </source>
</evidence>
<dbReference type="EMBL" id="QJHL01000001">
    <property type="protein sequence ID" value="PXY46841.1"/>
    <property type="molecule type" value="Genomic_DNA"/>
</dbReference>
<dbReference type="InterPro" id="IPR036388">
    <property type="entry name" value="WH-like_DNA-bd_sf"/>
</dbReference>
<dbReference type="Proteomes" id="UP000247681">
    <property type="component" value="Unassembled WGS sequence"/>
</dbReference>
<proteinExistence type="predicted"/>
<dbReference type="PROSITE" id="PS51118">
    <property type="entry name" value="HTH_HXLR"/>
    <property type="match status" value="1"/>
</dbReference>
<sequence length="82" mass="9642">MYKVNSLILKKDNKWNYKKTQKVLMKSPKILSKSLQELQINDIVFRSELKQNCIAIEYDLTAHGKILRSLLRAIECWGDKAF</sequence>
<evidence type="ECO:0000313" key="3">
    <source>
        <dbReference type="Proteomes" id="UP000247681"/>
    </source>
</evidence>
<protein>
    <recommendedName>
        <fullName evidence="1">HTH hxlR-type domain-containing protein</fullName>
    </recommendedName>
</protein>
<dbReference type="InterPro" id="IPR002577">
    <property type="entry name" value="HTH_HxlR"/>
</dbReference>
<comment type="caution">
    <text evidence="2">The sequence shown here is derived from an EMBL/GenBank/DDBJ whole genome shotgun (WGS) entry which is preliminary data.</text>
</comment>
<feature type="domain" description="HTH hxlR-type" evidence="1">
    <location>
        <begin position="1"/>
        <end position="82"/>
    </location>
</feature>
<keyword evidence="3" id="KW-1185">Reference proteome</keyword>
<name>A0A2V4C686_9FLAO</name>
<dbReference type="InterPro" id="IPR036390">
    <property type="entry name" value="WH_DNA-bd_sf"/>
</dbReference>
<accession>A0A2V4C686</accession>
<reference evidence="2 3" key="1">
    <citation type="submission" date="2018-05" db="EMBL/GenBank/DDBJ databases">
        <title>Flavobacterium sp. strain IMCC34758, incomplete genome.</title>
        <authorList>
            <person name="Joung Y."/>
        </authorList>
    </citation>
    <scope>NUCLEOTIDE SEQUENCE [LARGE SCALE GENOMIC DNA]</scope>
    <source>
        <strain evidence="2 3">IMCC34758</strain>
    </source>
</reference>
<dbReference type="SUPFAM" id="SSF46785">
    <property type="entry name" value="Winged helix' DNA-binding domain"/>
    <property type="match status" value="1"/>
</dbReference>
<organism evidence="2 3">
    <name type="scientific">Flavobacterium hydrophilum</name>
    <dbReference type="NCBI Taxonomy" id="2211445"/>
    <lineage>
        <taxon>Bacteria</taxon>
        <taxon>Pseudomonadati</taxon>
        <taxon>Bacteroidota</taxon>
        <taxon>Flavobacteriia</taxon>
        <taxon>Flavobacteriales</taxon>
        <taxon>Flavobacteriaceae</taxon>
        <taxon>Flavobacterium</taxon>
    </lineage>
</organism>
<dbReference type="AlphaFoldDB" id="A0A2V4C686"/>
<dbReference type="Gene3D" id="1.10.10.10">
    <property type="entry name" value="Winged helix-like DNA-binding domain superfamily/Winged helix DNA-binding domain"/>
    <property type="match status" value="1"/>
</dbReference>
<dbReference type="Pfam" id="PF01638">
    <property type="entry name" value="HxlR"/>
    <property type="match status" value="1"/>
</dbReference>
<evidence type="ECO:0000313" key="2">
    <source>
        <dbReference type="EMBL" id="PXY46841.1"/>
    </source>
</evidence>